<dbReference type="InterPro" id="IPR017774">
    <property type="entry name" value="Bicupin_oxalate_deCO2ase/Oxase"/>
</dbReference>
<sequence length="389" mass="43301">MADLPWTSSKREAPEPVRGDRGASILGPRNLPREREVPDLLASPDTDAGTIPNLKFSYADARNRLGSGGWAREITIRELPVATTLAGVNMRLKPGGYRELHYHKEAEWGFMIAGKARVTALDTSGHPFVDDVEAGDIWNFPAGIPHSIQGLGDEGCEFLLVFDDANFSENETFLISDWFAHTPRHVLAKNFGVPESVFANLPTDVEKTRWIFNGTEPTVAKEDAIKCPQGPSQIRYTHRFLKQEPAKAAGGTVRVVDSRNFPAASTIAAAINVVEPGRMRELHWHPNNDEWQYFVRGRARMTVFASGGKARTFDYCAGDVGYVPLGMGHYLENIGDEPMVFLEAFKSDHFADFSANQWLGLSPRQMVKEHLNLDDETLSKLRQDKPLIV</sequence>
<evidence type="ECO:0000256" key="1">
    <source>
        <dbReference type="ARBA" id="ARBA00022723"/>
    </source>
</evidence>
<dbReference type="Gene3D" id="2.60.120.10">
    <property type="entry name" value="Jelly Rolls"/>
    <property type="match status" value="2"/>
</dbReference>
<dbReference type="GO" id="GO:0033609">
    <property type="term" value="P:oxalate metabolic process"/>
    <property type="evidence" value="ECO:0007669"/>
    <property type="project" value="InterPro"/>
</dbReference>
<evidence type="ECO:0000313" key="6">
    <source>
        <dbReference type="EMBL" id="KPH85049.1"/>
    </source>
</evidence>
<dbReference type="InterPro" id="IPR014710">
    <property type="entry name" value="RmlC-like_jellyroll"/>
</dbReference>
<evidence type="ECO:0000256" key="3">
    <source>
        <dbReference type="PIRSR" id="PIRSR617774-2"/>
    </source>
</evidence>
<dbReference type="NCBIfam" id="TIGR03404">
    <property type="entry name" value="bicupin_oxalic"/>
    <property type="match status" value="1"/>
</dbReference>
<evidence type="ECO:0000256" key="2">
    <source>
        <dbReference type="PIRSR" id="PIRSR617774-1"/>
    </source>
</evidence>
<comment type="caution">
    <text evidence="6">The sequence shown here is derived from an EMBL/GenBank/DDBJ whole genome shotgun (WGS) entry which is preliminary data.</text>
</comment>
<keyword evidence="6" id="KW-0614">Plasmid</keyword>
<proteinExistence type="predicted"/>
<dbReference type="Pfam" id="PF00190">
    <property type="entry name" value="Cupin_1"/>
    <property type="match status" value="2"/>
</dbReference>
<comment type="cofactor">
    <cofactor evidence="3">
        <name>Mn(2+)</name>
        <dbReference type="ChEBI" id="CHEBI:29035"/>
    </cofactor>
    <text evidence="3">Binds 2 manganese ions per subunit.</text>
</comment>
<keyword evidence="3" id="KW-0464">Manganese</keyword>
<evidence type="ECO:0000313" key="7">
    <source>
        <dbReference type="Proteomes" id="UP000031553"/>
    </source>
</evidence>
<dbReference type="RefSeq" id="WP_025439994.1">
    <property type="nucleotide sequence ID" value="NZ_JUFX02000264.1"/>
</dbReference>
<feature type="compositionally biased region" description="Basic and acidic residues" evidence="4">
    <location>
        <begin position="9"/>
        <end position="21"/>
    </location>
</feature>
<feature type="binding site" evidence="3">
    <location>
        <position position="283"/>
    </location>
    <ligand>
        <name>Mn(2+)</name>
        <dbReference type="ChEBI" id="CHEBI:29035"/>
        <label>2</label>
    </ligand>
</feature>
<geneLocation type="plasmid" evidence="6">
    <name>unnamed 5</name>
</geneLocation>
<dbReference type="CDD" id="cd20304">
    <property type="entry name" value="cupin_OxDC_N"/>
    <property type="match status" value="1"/>
</dbReference>
<feature type="domain" description="Cupin type-1" evidence="5">
    <location>
        <begin position="56"/>
        <end position="199"/>
    </location>
</feature>
<dbReference type="SMART" id="SM00835">
    <property type="entry name" value="Cupin_1"/>
    <property type="match status" value="2"/>
</dbReference>
<reference evidence="6 7" key="1">
    <citation type="submission" date="2015-07" db="EMBL/GenBank/DDBJ databases">
        <title>Draft Genome Sequence of Komagataeibacter intermedius Strain AF2, Isolated from Kombucha Tea.</title>
        <authorList>
            <person name="Santos R.A."/>
            <person name="Berretta A.A."/>
            <person name="Barud H.S."/>
            <person name="Ribeiro S.J."/>
            <person name="Gonzalez-Garcia L.N."/>
            <person name="Zucchi T.D."/>
            <person name="Goldman G.H."/>
            <person name="Riano-Pachon D.M."/>
        </authorList>
    </citation>
    <scope>NUCLEOTIDE SEQUENCE [LARGE SCALE GENOMIC DNA]</scope>
    <source>
        <strain evidence="6 7">AF2</strain>
        <plasmid evidence="6">unnamed 5</plasmid>
    </source>
</reference>
<feature type="binding site" evidence="3">
    <location>
        <position position="101"/>
    </location>
    <ligand>
        <name>Mn(2+)</name>
        <dbReference type="ChEBI" id="CHEBI:29035"/>
        <label>1</label>
    </ligand>
</feature>
<dbReference type="CDD" id="cd20305">
    <property type="entry name" value="cupin_OxDC_C"/>
    <property type="match status" value="1"/>
</dbReference>
<keyword evidence="1 3" id="KW-0479">Metal-binding</keyword>
<protein>
    <submittedName>
        <fullName evidence="6">Bicupin, oxalate decarboxylase family</fullName>
    </submittedName>
</protein>
<organism evidence="6 7">
    <name type="scientific">Komagataeibacter intermedius AF2</name>
    <dbReference type="NCBI Taxonomy" id="1458464"/>
    <lineage>
        <taxon>Bacteria</taxon>
        <taxon>Pseudomonadati</taxon>
        <taxon>Pseudomonadota</taxon>
        <taxon>Alphaproteobacteria</taxon>
        <taxon>Acetobacterales</taxon>
        <taxon>Acetobacteraceae</taxon>
        <taxon>Komagataeibacter</taxon>
    </lineage>
</organism>
<evidence type="ECO:0000256" key="4">
    <source>
        <dbReference type="SAM" id="MobiDB-lite"/>
    </source>
</evidence>
<feature type="binding site" evidence="3">
    <location>
        <position position="290"/>
    </location>
    <ligand>
        <name>Mn(2+)</name>
        <dbReference type="ChEBI" id="CHEBI:29035"/>
        <label>2</label>
    </ligand>
</feature>
<dbReference type="InterPro" id="IPR051610">
    <property type="entry name" value="GPI/OXD"/>
</dbReference>
<feature type="binding site" evidence="3">
    <location>
        <position position="103"/>
    </location>
    <ligand>
        <name>Mn(2+)</name>
        <dbReference type="ChEBI" id="CHEBI:29035"/>
        <label>1</label>
    </ligand>
</feature>
<dbReference type="InterPro" id="IPR011051">
    <property type="entry name" value="RmlC_Cupin_sf"/>
</dbReference>
<gene>
    <name evidence="6" type="ORF">GLUCOINTEAF2_0203612</name>
</gene>
<dbReference type="OrthoDB" id="1973590at2"/>
<feature type="domain" description="Cupin type-1" evidence="5">
    <location>
        <begin position="238"/>
        <end position="379"/>
    </location>
</feature>
<dbReference type="Proteomes" id="UP000031553">
    <property type="component" value="Unassembled WGS sequence"/>
</dbReference>
<feature type="region of interest" description="Disordered" evidence="4">
    <location>
        <begin position="1"/>
        <end position="46"/>
    </location>
</feature>
<dbReference type="PANTHER" id="PTHR35848:SF9">
    <property type="entry name" value="SLL1358 PROTEIN"/>
    <property type="match status" value="1"/>
</dbReference>
<name>A0A0N1FLF0_9PROT</name>
<dbReference type="AlphaFoldDB" id="A0A0N1FLF0"/>
<evidence type="ECO:0000259" key="5">
    <source>
        <dbReference type="SMART" id="SM00835"/>
    </source>
</evidence>
<feature type="binding site" evidence="3">
    <location>
        <position position="107"/>
    </location>
    <ligand>
        <name>Mn(2+)</name>
        <dbReference type="ChEBI" id="CHEBI:29035"/>
        <label>1</label>
    </ligand>
</feature>
<dbReference type="InterPro" id="IPR006045">
    <property type="entry name" value="Cupin_1"/>
</dbReference>
<feature type="binding site" evidence="3">
    <location>
        <position position="329"/>
    </location>
    <ligand>
        <name>Mn(2+)</name>
        <dbReference type="ChEBI" id="CHEBI:29035"/>
        <label>2</label>
    </ligand>
</feature>
<feature type="binding site" evidence="3">
    <location>
        <position position="146"/>
    </location>
    <ligand>
        <name>Mn(2+)</name>
        <dbReference type="ChEBI" id="CHEBI:29035"/>
        <label>1</label>
    </ligand>
</feature>
<dbReference type="EMBL" id="JUFX02000264">
    <property type="protein sequence ID" value="KPH85049.1"/>
    <property type="molecule type" value="Genomic_DNA"/>
</dbReference>
<dbReference type="SUPFAM" id="SSF51182">
    <property type="entry name" value="RmlC-like cupins"/>
    <property type="match status" value="1"/>
</dbReference>
<dbReference type="PANTHER" id="PTHR35848">
    <property type="entry name" value="OXALATE-BINDING PROTEIN"/>
    <property type="match status" value="1"/>
</dbReference>
<feature type="active site" description="Proton donor" evidence="2">
    <location>
        <position position="343"/>
    </location>
</feature>
<accession>A0A0N1FLF0</accession>
<feature type="binding site" evidence="3">
    <location>
        <position position="285"/>
    </location>
    <ligand>
        <name>Mn(2+)</name>
        <dbReference type="ChEBI" id="CHEBI:29035"/>
        <label>2</label>
    </ligand>
</feature>
<dbReference type="GO" id="GO:0046872">
    <property type="term" value="F:metal ion binding"/>
    <property type="evidence" value="ECO:0007669"/>
    <property type="project" value="UniProtKB-KW"/>
</dbReference>